<dbReference type="PANTHER" id="PTHR47706">
    <property type="entry name" value="NMRA-LIKE FAMILY PROTEIN"/>
    <property type="match status" value="1"/>
</dbReference>
<dbReference type="InterPro" id="IPR008030">
    <property type="entry name" value="NmrA-like"/>
</dbReference>
<protein>
    <recommendedName>
        <fullName evidence="3">NmrA-like domain-containing protein</fullName>
    </recommendedName>
</protein>
<dbReference type="GO" id="GO:0016491">
    <property type="term" value="F:oxidoreductase activity"/>
    <property type="evidence" value="ECO:0007669"/>
    <property type="project" value="UniProtKB-KW"/>
</dbReference>
<dbReference type="OMA" id="SIQYWLD"/>
<dbReference type="eggNOG" id="ENOG502SKC1">
    <property type="taxonomic scope" value="Eukaryota"/>
</dbReference>
<dbReference type="Proteomes" id="UP000007431">
    <property type="component" value="Unassembled WGS sequence"/>
</dbReference>
<gene>
    <name evidence="4" type="ORF">SCHCODRAFT_233921</name>
</gene>
<dbReference type="SUPFAM" id="SSF51735">
    <property type="entry name" value="NAD(P)-binding Rossmann-fold domains"/>
    <property type="match status" value="1"/>
</dbReference>
<dbReference type="Pfam" id="PF05368">
    <property type="entry name" value="NmrA"/>
    <property type="match status" value="1"/>
</dbReference>
<feature type="domain" description="NmrA-like" evidence="3">
    <location>
        <begin position="8"/>
        <end position="288"/>
    </location>
</feature>
<evidence type="ECO:0000256" key="2">
    <source>
        <dbReference type="ARBA" id="ARBA00023002"/>
    </source>
</evidence>
<dbReference type="InParanoid" id="D8Q2Y1"/>
<name>D8Q2Y1_SCHCM</name>
<evidence type="ECO:0000256" key="1">
    <source>
        <dbReference type="ARBA" id="ARBA00022857"/>
    </source>
</evidence>
<evidence type="ECO:0000313" key="5">
    <source>
        <dbReference type="Proteomes" id="UP000007431"/>
    </source>
</evidence>
<sequence>MSSSFKSFAVAGANSAIGKATVEALAKVPAASTLVLTRQSTPRPAWLPAHVAHAGIDYADIAGTAAVLRAHNVEVVIAPVGHFAVPQQVPLASAAKQAGVQLFVPSEFGTPTKGWRKGEAPPYLLPKIEVADHLESIGLPSLRIFPGCFAEFIAILVGYNANKKVNILNSLTGEKPFSVTTNPDIGAFVAHLVTHYPLSALANKAFRIEGDRITLKSLAAIFDAPIERVDVIPVAPEIPLPSEFVEELQRVTERGLLSIDTVIGEGDGAGGANDLWEGHHWTTVKEYLKGDSK</sequence>
<dbReference type="AlphaFoldDB" id="D8Q2Y1"/>
<proteinExistence type="predicted"/>
<reference evidence="4 5" key="1">
    <citation type="journal article" date="2010" name="Nat. Biotechnol.">
        <title>Genome sequence of the model mushroom Schizophyllum commune.</title>
        <authorList>
            <person name="Ohm R.A."/>
            <person name="de Jong J.F."/>
            <person name="Lugones L.G."/>
            <person name="Aerts A."/>
            <person name="Kothe E."/>
            <person name="Stajich J.E."/>
            <person name="de Vries R.P."/>
            <person name="Record E."/>
            <person name="Levasseur A."/>
            <person name="Baker S.E."/>
            <person name="Bartholomew K.A."/>
            <person name="Coutinho P.M."/>
            <person name="Erdmann S."/>
            <person name="Fowler T.J."/>
            <person name="Gathman A.C."/>
            <person name="Lombard V."/>
            <person name="Henrissat B."/>
            <person name="Knabe N."/>
            <person name="Kuees U."/>
            <person name="Lilly W.W."/>
            <person name="Lindquist E."/>
            <person name="Lucas S."/>
            <person name="Magnuson J.K."/>
            <person name="Piumi F."/>
            <person name="Raudaskoski M."/>
            <person name="Salamov A."/>
            <person name="Schmutz J."/>
            <person name="Schwarze F.W.M.R."/>
            <person name="vanKuyk P.A."/>
            <person name="Horton J.S."/>
            <person name="Grigoriev I.V."/>
            <person name="Woesten H.A.B."/>
        </authorList>
    </citation>
    <scope>NUCLEOTIDE SEQUENCE [LARGE SCALE GENOMIC DNA]</scope>
    <source>
        <strain evidence="5">H4-8 / FGSC 9210</strain>
    </source>
</reference>
<dbReference type="HOGENOM" id="CLU_044876_6_1_1"/>
<dbReference type="EMBL" id="GL377305">
    <property type="protein sequence ID" value="EFI98205.1"/>
    <property type="molecule type" value="Genomic_DNA"/>
</dbReference>
<keyword evidence="5" id="KW-1185">Reference proteome</keyword>
<dbReference type="KEGG" id="scm:SCHCO_02213779"/>
<dbReference type="OrthoDB" id="5283654at2759"/>
<dbReference type="Gene3D" id="3.40.50.720">
    <property type="entry name" value="NAD(P)-binding Rossmann-like Domain"/>
    <property type="match status" value="1"/>
</dbReference>
<dbReference type="InterPro" id="IPR036291">
    <property type="entry name" value="NAD(P)-bd_dom_sf"/>
</dbReference>
<dbReference type="InterPro" id="IPR051609">
    <property type="entry name" value="NmrA/Isoflavone_reductase-like"/>
</dbReference>
<dbReference type="VEuPathDB" id="FungiDB:SCHCODRAFT_02213779"/>
<dbReference type="PANTHER" id="PTHR47706:SF9">
    <property type="entry name" value="NMRA-LIKE DOMAIN-CONTAINING PROTEIN-RELATED"/>
    <property type="match status" value="1"/>
</dbReference>
<accession>D8Q2Y1</accession>
<evidence type="ECO:0000313" key="4">
    <source>
        <dbReference type="EMBL" id="EFI98205.1"/>
    </source>
</evidence>
<organism evidence="5">
    <name type="scientific">Schizophyllum commune (strain H4-8 / FGSC 9210)</name>
    <name type="common">Split gill fungus</name>
    <dbReference type="NCBI Taxonomy" id="578458"/>
    <lineage>
        <taxon>Eukaryota</taxon>
        <taxon>Fungi</taxon>
        <taxon>Dikarya</taxon>
        <taxon>Basidiomycota</taxon>
        <taxon>Agaricomycotina</taxon>
        <taxon>Agaricomycetes</taxon>
        <taxon>Agaricomycetidae</taxon>
        <taxon>Agaricales</taxon>
        <taxon>Schizophyllaceae</taxon>
        <taxon>Schizophyllum</taxon>
    </lineage>
</organism>
<keyword evidence="1" id="KW-0521">NADP</keyword>
<evidence type="ECO:0000259" key="3">
    <source>
        <dbReference type="Pfam" id="PF05368"/>
    </source>
</evidence>
<dbReference type="RefSeq" id="XP_003033108.1">
    <property type="nucleotide sequence ID" value="XM_003033062.1"/>
</dbReference>
<dbReference type="GeneID" id="9595151"/>
<keyword evidence="2" id="KW-0560">Oxidoreductase</keyword>